<evidence type="ECO:0000313" key="3">
    <source>
        <dbReference type="Proteomes" id="UP000823613"/>
    </source>
</evidence>
<dbReference type="InterPro" id="IPR029044">
    <property type="entry name" value="Nucleotide-diphossugar_trans"/>
</dbReference>
<accession>A0A9D9DHV7</accession>
<evidence type="ECO:0000313" key="2">
    <source>
        <dbReference type="EMBL" id="MBO8427959.1"/>
    </source>
</evidence>
<reference evidence="2" key="1">
    <citation type="submission" date="2020-10" db="EMBL/GenBank/DDBJ databases">
        <authorList>
            <person name="Gilroy R."/>
        </authorList>
    </citation>
    <scope>NUCLEOTIDE SEQUENCE</scope>
    <source>
        <strain evidence="2">11159</strain>
    </source>
</reference>
<feature type="domain" description="Glycosyltransferase 2-like" evidence="1">
    <location>
        <begin position="6"/>
        <end position="173"/>
    </location>
</feature>
<protein>
    <submittedName>
        <fullName evidence="2">Glycosyltransferase</fullName>
    </submittedName>
</protein>
<evidence type="ECO:0000259" key="1">
    <source>
        <dbReference type="Pfam" id="PF00535"/>
    </source>
</evidence>
<dbReference type="AlphaFoldDB" id="A0A9D9DHV7"/>
<dbReference type="Pfam" id="PF00535">
    <property type="entry name" value="Glycos_transf_2"/>
    <property type="match status" value="1"/>
</dbReference>
<organism evidence="2 3">
    <name type="scientific">Candidatus Onthovivens merdipullorum</name>
    <dbReference type="NCBI Taxonomy" id="2840889"/>
    <lineage>
        <taxon>Bacteria</taxon>
        <taxon>Bacillati</taxon>
        <taxon>Bacillota</taxon>
        <taxon>Bacilli</taxon>
        <taxon>Bacillales</taxon>
        <taxon>Candidatus Onthovivens</taxon>
    </lineage>
</organism>
<dbReference type="EMBL" id="JADIMY010000109">
    <property type="protein sequence ID" value="MBO8427959.1"/>
    <property type="molecule type" value="Genomic_DNA"/>
</dbReference>
<sequence length="285" mass="33740">MKKVEVICPLFNGKSFVDTLVSSILKQKEIDIKRINFIITDTNDGTENHLVNIDNRINYKIIKREDYSHSLTREKAIFESDSDIVIMISQDIKINDDMCFFNLVKCFDTDENIAISYGRQISDKNNIEKYIREVNYPNYSFITTSDDIKKEQLNAFFFSDAFSAYDVNVFKKINGYDNKNLPTNEDMYYAKKILLLGYKKYYSSEAVVVHSHNYKLKELYSRYYNYGKFFKEVPEFKNYKSTQSGLSLALKVFKKAFKELNFRVLFRFIPDMFVRYVGKKRGERK</sequence>
<dbReference type="Gene3D" id="3.90.550.10">
    <property type="entry name" value="Spore Coat Polysaccharide Biosynthesis Protein SpsA, Chain A"/>
    <property type="match status" value="1"/>
</dbReference>
<dbReference type="SUPFAM" id="SSF53448">
    <property type="entry name" value="Nucleotide-diphospho-sugar transferases"/>
    <property type="match status" value="1"/>
</dbReference>
<reference evidence="2" key="2">
    <citation type="journal article" date="2021" name="PeerJ">
        <title>Extensive microbial diversity within the chicken gut microbiome revealed by metagenomics and culture.</title>
        <authorList>
            <person name="Gilroy R."/>
            <person name="Ravi A."/>
            <person name="Getino M."/>
            <person name="Pursley I."/>
            <person name="Horton D.L."/>
            <person name="Alikhan N.F."/>
            <person name="Baker D."/>
            <person name="Gharbi K."/>
            <person name="Hall N."/>
            <person name="Watson M."/>
            <person name="Adriaenssens E.M."/>
            <person name="Foster-Nyarko E."/>
            <person name="Jarju S."/>
            <person name="Secka A."/>
            <person name="Antonio M."/>
            <person name="Oren A."/>
            <person name="Chaudhuri R.R."/>
            <person name="La Ragione R."/>
            <person name="Hildebrand F."/>
            <person name="Pallen M.J."/>
        </authorList>
    </citation>
    <scope>NUCLEOTIDE SEQUENCE</scope>
    <source>
        <strain evidence="2">11159</strain>
    </source>
</reference>
<comment type="caution">
    <text evidence="2">The sequence shown here is derived from an EMBL/GenBank/DDBJ whole genome shotgun (WGS) entry which is preliminary data.</text>
</comment>
<dbReference type="Proteomes" id="UP000823613">
    <property type="component" value="Unassembled WGS sequence"/>
</dbReference>
<name>A0A9D9DHV7_9BACL</name>
<gene>
    <name evidence="2" type="ORF">IAC58_05410</name>
</gene>
<proteinExistence type="predicted"/>
<dbReference type="InterPro" id="IPR001173">
    <property type="entry name" value="Glyco_trans_2-like"/>
</dbReference>